<keyword evidence="1" id="KW-0732">Signal</keyword>
<dbReference type="InterPro" id="IPR011250">
    <property type="entry name" value="OMP/PagP_B-barrel"/>
</dbReference>
<dbReference type="Gene3D" id="2.40.160.20">
    <property type="match status" value="1"/>
</dbReference>
<sequence length="171" mass="18817">MHTLLKSTLIVTAIAPSMVFAQAVNGDREVTISGQGQSDKDLDNNAFSMTASYGQYINDRGQIGVRQSLSLADREGDSTDIDGATVGYYDHHFGQGQMRPFIGANLGFNYGDRTEETFSAGPEAGLKYYVLEKTFIQGMVQYQFLFEGSSDVDDNYDDGILYYSVGMGFNF</sequence>
<organism evidence="2 3">
    <name type="scientific">Marinobacter daqiaonensis</name>
    <dbReference type="NCBI Taxonomy" id="650891"/>
    <lineage>
        <taxon>Bacteria</taxon>
        <taxon>Pseudomonadati</taxon>
        <taxon>Pseudomonadota</taxon>
        <taxon>Gammaproteobacteria</taxon>
        <taxon>Pseudomonadales</taxon>
        <taxon>Marinobacteraceae</taxon>
        <taxon>Marinobacter</taxon>
    </lineage>
</organism>
<dbReference type="EMBL" id="FOYW01000001">
    <property type="protein sequence ID" value="SFR43804.1"/>
    <property type="molecule type" value="Genomic_DNA"/>
</dbReference>
<gene>
    <name evidence="2" type="ORF">SAMN05216203_0318</name>
</gene>
<protein>
    <recommendedName>
        <fullName evidence="4">Outer membrane protein beta-barrel domain-containing protein</fullName>
    </recommendedName>
</protein>
<evidence type="ECO:0000313" key="3">
    <source>
        <dbReference type="Proteomes" id="UP000198644"/>
    </source>
</evidence>
<reference evidence="2 3" key="1">
    <citation type="submission" date="2016-10" db="EMBL/GenBank/DDBJ databases">
        <authorList>
            <person name="de Groot N.N."/>
        </authorList>
    </citation>
    <scope>NUCLEOTIDE SEQUENCE [LARGE SCALE GENOMIC DNA]</scope>
    <source>
        <strain evidence="2 3">CGMCC 1.9167</strain>
    </source>
</reference>
<dbReference type="Proteomes" id="UP000198644">
    <property type="component" value="Unassembled WGS sequence"/>
</dbReference>
<dbReference type="OrthoDB" id="7359057at2"/>
<dbReference type="RefSeq" id="WP_092008548.1">
    <property type="nucleotide sequence ID" value="NZ_FOYW01000001.1"/>
</dbReference>
<dbReference type="SUPFAM" id="SSF56925">
    <property type="entry name" value="OMPA-like"/>
    <property type="match status" value="1"/>
</dbReference>
<dbReference type="STRING" id="650891.SAMN05216203_0318"/>
<feature type="signal peptide" evidence="1">
    <location>
        <begin position="1"/>
        <end position="23"/>
    </location>
</feature>
<evidence type="ECO:0008006" key="4">
    <source>
        <dbReference type="Google" id="ProtNLM"/>
    </source>
</evidence>
<proteinExistence type="predicted"/>
<dbReference type="AlphaFoldDB" id="A0A1I6GNN0"/>
<keyword evidence="3" id="KW-1185">Reference proteome</keyword>
<accession>A0A1I6GNN0</accession>
<evidence type="ECO:0000256" key="1">
    <source>
        <dbReference type="SAM" id="SignalP"/>
    </source>
</evidence>
<feature type="chain" id="PRO_5011561692" description="Outer membrane protein beta-barrel domain-containing protein" evidence="1">
    <location>
        <begin position="24"/>
        <end position="171"/>
    </location>
</feature>
<evidence type="ECO:0000313" key="2">
    <source>
        <dbReference type="EMBL" id="SFR43804.1"/>
    </source>
</evidence>
<name>A0A1I6GNN0_9GAMM</name>